<feature type="binding site" evidence="2">
    <location>
        <position position="123"/>
    </location>
    <ligand>
        <name>substrate</name>
    </ligand>
</feature>
<name>A0ABS9Q7W9_9HYPH</name>
<feature type="binding site" evidence="2">
    <location>
        <begin position="28"/>
        <end position="31"/>
    </location>
    <ligand>
        <name>substrate</name>
    </ligand>
</feature>
<dbReference type="PANTHER" id="PTHR43748:SF3">
    <property type="entry name" value="RIBOSE-5-PHOSPHATE ISOMERASE 3, CHLOROPLASTIC-RELATED"/>
    <property type="match status" value="1"/>
</dbReference>
<keyword evidence="1 2" id="KW-0413">Isomerase</keyword>
<dbReference type="HAMAP" id="MF_00170">
    <property type="entry name" value="Rib_5P_isom_A"/>
    <property type="match status" value="1"/>
</dbReference>
<keyword evidence="4" id="KW-1185">Reference proteome</keyword>
<dbReference type="InterPro" id="IPR004788">
    <property type="entry name" value="Ribose5P_isomerase_type_A"/>
</dbReference>
<evidence type="ECO:0000256" key="1">
    <source>
        <dbReference type="ARBA" id="ARBA00023235"/>
    </source>
</evidence>
<accession>A0ABS9Q7W9</accession>
<proteinExistence type="inferred from homology"/>
<sequence length="232" mass="24048">MDARQLKIESARAALAHVTDGMRLGIGTGSTAEEFVRLLAEKVATGLSVIGVPTSERTAALCTELGVPLTTLEETPELDLTVDGADEIDPELTLVKGGGGALLREKIVAAASQRMIVIADRSKLVDTLGRFPLPIEVNRFGLRATEIAVASAARELGLSGPITLRMTAGQPFVTDGGHFILDASFGRIPNTRALSTALHAIPGVVEHGLFIGLASAAVVAGADGIETVHAAR</sequence>
<protein>
    <recommendedName>
        <fullName evidence="2">Ribose-5-phosphate isomerase A</fullName>
        <ecNumber evidence="2">5.3.1.6</ecNumber>
    </recommendedName>
    <alternativeName>
        <fullName evidence="2">Phosphoriboisomerase A</fullName>
        <shortName evidence="2">PRI</shortName>
    </alternativeName>
</protein>
<gene>
    <name evidence="2 3" type="primary">rpiA</name>
    <name evidence="3" type="ORF">L4923_00560</name>
</gene>
<dbReference type="GO" id="GO:0004751">
    <property type="term" value="F:ribose-5-phosphate isomerase activity"/>
    <property type="evidence" value="ECO:0007669"/>
    <property type="project" value="UniProtKB-EC"/>
</dbReference>
<dbReference type="NCBIfam" id="NF001924">
    <property type="entry name" value="PRK00702.1"/>
    <property type="match status" value="1"/>
</dbReference>
<evidence type="ECO:0000313" key="3">
    <source>
        <dbReference type="EMBL" id="MCG7503501.1"/>
    </source>
</evidence>
<dbReference type="SUPFAM" id="SSF75445">
    <property type="entry name" value="D-ribose-5-phosphate isomerase (RpiA), lid domain"/>
    <property type="match status" value="1"/>
</dbReference>
<comment type="subunit">
    <text evidence="2">Homodimer.</text>
</comment>
<dbReference type="Proteomes" id="UP001201701">
    <property type="component" value="Unassembled WGS sequence"/>
</dbReference>
<dbReference type="Gene3D" id="3.30.70.260">
    <property type="match status" value="1"/>
</dbReference>
<feature type="binding site" evidence="2">
    <location>
        <begin position="96"/>
        <end position="99"/>
    </location>
    <ligand>
        <name>substrate</name>
    </ligand>
</feature>
<dbReference type="CDD" id="cd01398">
    <property type="entry name" value="RPI_A"/>
    <property type="match status" value="1"/>
</dbReference>
<evidence type="ECO:0000313" key="4">
    <source>
        <dbReference type="Proteomes" id="UP001201701"/>
    </source>
</evidence>
<dbReference type="InterPro" id="IPR020672">
    <property type="entry name" value="Ribose5P_isomerase_typA_subgr"/>
</dbReference>
<comment type="catalytic activity">
    <reaction evidence="2">
        <text>aldehydo-D-ribose 5-phosphate = D-ribulose 5-phosphate</text>
        <dbReference type="Rhea" id="RHEA:14657"/>
        <dbReference type="ChEBI" id="CHEBI:58121"/>
        <dbReference type="ChEBI" id="CHEBI:58273"/>
        <dbReference type="EC" id="5.3.1.6"/>
    </reaction>
</comment>
<dbReference type="InterPro" id="IPR050262">
    <property type="entry name" value="Ribose-5P_isomerase"/>
</dbReference>
<comment type="pathway">
    <text evidence="2">Carbohydrate degradation; pentose phosphate pathway; D-ribose 5-phosphate from D-ribulose 5-phosphate (non-oxidative stage): step 1/1.</text>
</comment>
<comment type="caution">
    <text evidence="3">The sequence shown here is derived from an EMBL/GenBank/DDBJ whole genome shotgun (WGS) entry which is preliminary data.</text>
</comment>
<dbReference type="RefSeq" id="WP_239360910.1">
    <property type="nucleotide sequence ID" value="NZ_JAKREW010000001.1"/>
</dbReference>
<dbReference type="Pfam" id="PF06026">
    <property type="entry name" value="Rib_5-P_isom_A"/>
    <property type="match status" value="1"/>
</dbReference>
<evidence type="ECO:0000256" key="2">
    <source>
        <dbReference type="HAMAP-Rule" id="MF_00170"/>
    </source>
</evidence>
<dbReference type="SUPFAM" id="SSF100950">
    <property type="entry name" value="NagB/RpiA/CoA transferase-like"/>
    <property type="match status" value="1"/>
</dbReference>
<feature type="binding site" evidence="2">
    <location>
        <begin position="83"/>
        <end position="86"/>
    </location>
    <ligand>
        <name>substrate</name>
    </ligand>
</feature>
<comment type="function">
    <text evidence="2">Catalyzes the reversible conversion of ribose-5-phosphate to ribulose 5-phosphate.</text>
</comment>
<dbReference type="InterPro" id="IPR037171">
    <property type="entry name" value="NagB/RpiA_transferase-like"/>
</dbReference>
<dbReference type="Gene3D" id="3.40.50.1360">
    <property type="match status" value="1"/>
</dbReference>
<comment type="similarity">
    <text evidence="2">Belongs to the ribose 5-phosphate isomerase family.</text>
</comment>
<dbReference type="PANTHER" id="PTHR43748">
    <property type="entry name" value="RIBOSE-5-PHOSPHATE ISOMERASE 3, CHLOROPLASTIC-RELATED"/>
    <property type="match status" value="1"/>
</dbReference>
<reference evidence="3 4" key="1">
    <citation type="submission" date="2022-02" db="EMBL/GenBank/DDBJ databases">
        <title>Draft genome sequence of Mezorhizobium retamae strain IRAMC:0171 isolated from Retama raetam nodules.</title>
        <authorList>
            <person name="Bengaied R."/>
            <person name="Sbissi I."/>
            <person name="Huber K."/>
            <person name="Ghodbane F."/>
            <person name="Nouioui I."/>
            <person name="Tarhouni M."/>
            <person name="Gtari M."/>
        </authorList>
    </citation>
    <scope>NUCLEOTIDE SEQUENCE [LARGE SCALE GENOMIC DNA]</scope>
    <source>
        <strain evidence="3 4">IRAMC:0171</strain>
    </source>
</reference>
<dbReference type="NCBIfam" id="TIGR00021">
    <property type="entry name" value="rpiA"/>
    <property type="match status" value="1"/>
</dbReference>
<organism evidence="3 4">
    <name type="scientific">Mesorhizobium retamae</name>
    <dbReference type="NCBI Taxonomy" id="2912854"/>
    <lineage>
        <taxon>Bacteria</taxon>
        <taxon>Pseudomonadati</taxon>
        <taxon>Pseudomonadota</taxon>
        <taxon>Alphaproteobacteria</taxon>
        <taxon>Hyphomicrobiales</taxon>
        <taxon>Phyllobacteriaceae</taxon>
        <taxon>Mesorhizobium</taxon>
    </lineage>
</organism>
<feature type="active site" description="Proton acceptor" evidence="2">
    <location>
        <position position="105"/>
    </location>
</feature>
<dbReference type="EC" id="5.3.1.6" evidence="2"/>
<dbReference type="EMBL" id="JAKREW010000001">
    <property type="protein sequence ID" value="MCG7503501.1"/>
    <property type="molecule type" value="Genomic_DNA"/>
</dbReference>